<dbReference type="GO" id="GO:0009086">
    <property type="term" value="P:methionine biosynthetic process"/>
    <property type="evidence" value="ECO:0007669"/>
    <property type="project" value="UniProtKB-KW"/>
</dbReference>
<dbReference type="PIRSF" id="PIRSF000148">
    <property type="entry name" value="ASA_dh"/>
    <property type="match status" value="1"/>
</dbReference>
<keyword evidence="6" id="KW-0486">Methionine biosynthesis</keyword>
<dbReference type="CDD" id="cd18130">
    <property type="entry name" value="ASADH_C_arch_fung_like"/>
    <property type="match status" value="1"/>
</dbReference>
<dbReference type="InterPro" id="IPR051823">
    <property type="entry name" value="ASADH-related"/>
</dbReference>
<name>A0A1F6CVT4_9BACT</name>
<evidence type="ECO:0000256" key="3">
    <source>
        <dbReference type="ARBA" id="ARBA00022697"/>
    </source>
</evidence>
<dbReference type="AlphaFoldDB" id="A0A1F6CVT4"/>
<keyword evidence="2" id="KW-0028">Amino-acid biosynthesis</keyword>
<evidence type="ECO:0000256" key="4">
    <source>
        <dbReference type="ARBA" id="ARBA00022857"/>
    </source>
</evidence>
<dbReference type="SUPFAM" id="SSF51735">
    <property type="entry name" value="NAD(P)-binding Rossmann-fold domains"/>
    <property type="match status" value="1"/>
</dbReference>
<dbReference type="InterPro" id="IPR036291">
    <property type="entry name" value="NAD(P)-bd_dom_sf"/>
</dbReference>
<dbReference type="NCBIfam" id="TIGR00978">
    <property type="entry name" value="asd_EA"/>
    <property type="match status" value="1"/>
</dbReference>
<dbReference type="InterPro" id="IPR005676">
    <property type="entry name" value="Asp_semi-ald_DH_pep-lack"/>
</dbReference>
<dbReference type="PANTHER" id="PTHR46718">
    <property type="entry name" value="ASPARTATE-SEMIALDEHYDE DEHYDROGENASE"/>
    <property type="match status" value="1"/>
</dbReference>
<dbReference type="GO" id="GO:0051287">
    <property type="term" value="F:NAD binding"/>
    <property type="evidence" value="ECO:0007669"/>
    <property type="project" value="InterPro"/>
</dbReference>
<dbReference type="GO" id="GO:0004073">
    <property type="term" value="F:aspartate-semialdehyde dehydrogenase activity"/>
    <property type="evidence" value="ECO:0007669"/>
    <property type="project" value="UniProtKB-ARBA"/>
</dbReference>
<dbReference type="GO" id="GO:0050661">
    <property type="term" value="F:NADP binding"/>
    <property type="evidence" value="ECO:0007669"/>
    <property type="project" value="InterPro"/>
</dbReference>
<evidence type="ECO:0000313" key="11">
    <source>
        <dbReference type="Proteomes" id="UP000176863"/>
    </source>
</evidence>
<accession>A0A1F6CVT4</accession>
<dbReference type="PANTHER" id="PTHR46718:SF1">
    <property type="entry name" value="ASPARTATE-SEMIALDEHYDE DEHYDROGENASE"/>
    <property type="match status" value="1"/>
</dbReference>
<evidence type="ECO:0000313" key="10">
    <source>
        <dbReference type="EMBL" id="OGG53274.1"/>
    </source>
</evidence>
<evidence type="ECO:0000256" key="1">
    <source>
        <dbReference type="ARBA" id="ARBA00010584"/>
    </source>
</evidence>
<dbReference type="GO" id="GO:0009088">
    <property type="term" value="P:threonine biosynthetic process"/>
    <property type="evidence" value="ECO:0007669"/>
    <property type="project" value="UniProtKB-KW"/>
</dbReference>
<keyword evidence="4" id="KW-0521">NADP</keyword>
<keyword evidence="5" id="KW-0560">Oxidoreductase</keyword>
<dbReference type="Proteomes" id="UP000176863">
    <property type="component" value="Unassembled WGS sequence"/>
</dbReference>
<feature type="region of interest" description="Disordered" evidence="8">
    <location>
        <begin position="296"/>
        <end position="317"/>
    </location>
</feature>
<feature type="domain" description="Semialdehyde dehydrogenase NAD-binding" evidence="9">
    <location>
        <begin position="6"/>
        <end position="139"/>
    </location>
</feature>
<dbReference type="CDD" id="cd02315">
    <property type="entry name" value="ScASADH_like_N"/>
    <property type="match status" value="1"/>
</dbReference>
<dbReference type="InterPro" id="IPR012280">
    <property type="entry name" value="Semialdhyde_DH_dimer_dom"/>
</dbReference>
<dbReference type="EMBL" id="MFKT01000014">
    <property type="protein sequence ID" value="OGG53274.1"/>
    <property type="molecule type" value="Genomic_DNA"/>
</dbReference>
<evidence type="ECO:0000256" key="2">
    <source>
        <dbReference type="ARBA" id="ARBA00022605"/>
    </source>
</evidence>
<evidence type="ECO:0000259" key="9">
    <source>
        <dbReference type="SMART" id="SM00859"/>
    </source>
</evidence>
<dbReference type="SMART" id="SM00859">
    <property type="entry name" value="Semialdhyde_dh"/>
    <property type="match status" value="1"/>
</dbReference>
<dbReference type="Pfam" id="PF01118">
    <property type="entry name" value="Semialdhyde_dh"/>
    <property type="match status" value="1"/>
</dbReference>
<dbReference type="Pfam" id="PF02774">
    <property type="entry name" value="Semialdhyde_dhC"/>
    <property type="match status" value="1"/>
</dbReference>
<dbReference type="InterPro" id="IPR000534">
    <property type="entry name" value="Semialdehyde_DH_NAD-bd"/>
</dbReference>
<feature type="compositionally biased region" description="Basic and acidic residues" evidence="8">
    <location>
        <begin position="298"/>
        <end position="315"/>
    </location>
</feature>
<dbReference type="GO" id="GO:0046983">
    <property type="term" value="F:protein dimerization activity"/>
    <property type="evidence" value="ECO:0007669"/>
    <property type="project" value="InterPro"/>
</dbReference>
<dbReference type="FunFam" id="3.30.360.10:FF:000016">
    <property type="entry name" value="Probable aspartate-semialdehyde dehydrogenase"/>
    <property type="match status" value="1"/>
</dbReference>
<proteinExistence type="inferred from homology"/>
<feature type="active site" description="Acyl-thioester intermediate" evidence="7">
    <location>
        <position position="159"/>
    </location>
</feature>
<evidence type="ECO:0000256" key="8">
    <source>
        <dbReference type="SAM" id="MobiDB-lite"/>
    </source>
</evidence>
<dbReference type="STRING" id="1798480.A2851_01640"/>
<evidence type="ECO:0000256" key="6">
    <source>
        <dbReference type="ARBA" id="ARBA00023167"/>
    </source>
</evidence>
<dbReference type="SUPFAM" id="SSF55347">
    <property type="entry name" value="Glyceraldehyde-3-phosphate dehydrogenase-like, C-terminal domain"/>
    <property type="match status" value="1"/>
</dbReference>
<evidence type="ECO:0000256" key="5">
    <source>
        <dbReference type="ARBA" id="ARBA00023002"/>
    </source>
</evidence>
<sequence>MKEKIPVGILGATGMVGQQYIRLLGSHPWFRVAYVAASPQSAGKKYAQALKSGWLVPGEVPADVADLTVQNVDDVQNSVGKCTFVFSAFEMPDKEAIKKAEDSYAAVGIPVFSNASAHRWTDQVPMLIAEVNPHHLDIIPEQQKARGWKKGFIVVKPNCSVQSYIPPIFALIQAGYEVDKLAITTLQSVSGAGYPGVPSLDVVDNVVPFISEEEEKSEREPLKILGDVIDGKFSDYKGLTISAHCNRVPVSDGHLACVSISFKGGKPSIEEIKKIWRSFSGEPQKLDLPFAPKQPIIYRDEPNRPQPKKDRDADKGMAVSVGRLREDNIFDYKFVALSHNTIRGAAGGGILNAELALKKGYLE</sequence>
<organism evidence="10 11">
    <name type="scientific">Candidatus Kaiserbacteria bacterium RIFCSPHIGHO2_01_FULL_53_29</name>
    <dbReference type="NCBI Taxonomy" id="1798480"/>
    <lineage>
        <taxon>Bacteria</taxon>
        <taxon>Candidatus Kaiseribacteriota</taxon>
    </lineage>
</organism>
<comment type="similarity">
    <text evidence="1">Belongs to the aspartate-semialdehyde dehydrogenase family.</text>
</comment>
<dbReference type="Gene3D" id="3.40.50.720">
    <property type="entry name" value="NAD(P)-binding Rossmann-like Domain"/>
    <property type="match status" value="1"/>
</dbReference>
<gene>
    <name evidence="10" type="ORF">A2851_01640</name>
</gene>
<protein>
    <submittedName>
        <fullName evidence="10">Aspartate-semialdehyde dehydrogenase</fullName>
    </submittedName>
</protein>
<dbReference type="Gene3D" id="3.30.360.10">
    <property type="entry name" value="Dihydrodipicolinate Reductase, domain 2"/>
    <property type="match status" value="1"/>
</dbReference>
<reference evidence="10 11" key="1">
    <citation type="journal article" date="2016" name="Nat. Commun.">
        <title>Thousands of microbial genomes shed light on interconnected biogeochemical processes in an aquifer system.</title>
        <authorList>
            <person name="Anantharaman K."/>
            <person name="Brown C.T."/>
            <person name="Hug L.A."/>
            <person name="Sharon I."/>
            <person name="Castelle C.J."/>
            <person name="Probst A.J."/>
            <person name="Thomas B.C."/>
            <person name="Singh A."/>
            <person name="Wilkins M.J."/>
            <person name="Karaoz U."/>
            <person name="Brodie E.L."/>
            <person name="Williams K.H."/>
            <person name="Hubbard S.S."/>
            <person name="Banfield J.F."/>
        </authorList>
    </citation>
    <scope>NUCLEOTIDE SEQUENCE [LARGE SCALE GENOMIC DNA]</scope>
</reference>
<dbReference type="NCBIfam" id="NF006416">
    <property type="entry name" value="PRK08664.1"/>
    <property type="match status" value="1"/>
</dbReference>
<comment type="caution">
    <text evidence="10">The sequence shown here is derived from an EMBL/GenBank/DDBJ whole genome shotgun (WGS) entry which is preliminary data.</text>
</comment>
<feature type="active site" description="Proton acceptor" evidence="7">
    <location>
        <position position="254"/>
    </location>
</feature>
<keyword evidence="3" id="KW-0791">Threonine biosynthesis</keyword>
<evidence type="ECO:0000256" key="7">
    <source>
        <dbReference type="PIRSR" id="PIRSR000148-1"/>
    </source>
</evidence>